<comment type="caution">
    <text evidence="1">The sequence shown here is derived from an EMBL/GenBank/DDBJ whole genome shotgun (WGS) entry which is preliminary data.</text>
</comment>
<accession>A0AAW2X0A2</accession>
<gene>
    <name evidence="1" type="ORF">Slati_1793300</name>
</gene>
<evidence type="ECO:0000313" key="1">
    <source>
        <dbReference type="EMBL" id="KAL0446654.1"/>
    </source>
</evidence>
<reference evidence="1" key="2">
    <citation type="journal article" date="2024" name="Plant">
        <title>Genomic evolution and insights into agronomic trait innovations of Sesamum species.</title>
        <authorList>
            <person name="Miao H."/>
            <person name="Wang L."/>
            <person name="Qu L."/>
            <person name="Liu H."/>
            <person name="Sun Y."/>
            <person name="Le M."/>
            <person name="Wang Q."/>
            <person name="Wei S."/>
            <person name="Zheng Y."/>
            <person name="Lin W."/>
            <person name="Duan Y."/>
            <person name="Cao H."/>
            <person name="Xiong S."/>
            <person name="Wang X."/>
            <person name="Wei L."/>
            <person name="Li C."/>
            <person name="Ma Q."/>
            <person name="Ju M."/>
            <person name="Zhao R."/>
            <person name="Li G."/>
            <person name="Mu C."/>
            <person name="Tian Q."/>
            <person name="Mei H."/>
            <person name="Zhang T."/>
            <person name="Gao T."/>
            <person name="Zhang H."/>
        </authorList>
    </citation>
    <scope>NUCLEOTIDE SEQUENCE</scope>
    <source>
        <strain evidence="1">KEN1</strain>
    </source>
</reference>
<proteinExistence type="predicted"/>
<organism evidence="1">
    <name type="scientific">Sesamum latifolium</name>
    <dbReference type="NCBI Taxonomy" id="2727402"/>
    <lineage>
        <taxon>Eukaryota</taxon>
        <taxon>Viridiplantae</taxon>
        <taxon>Streptophyta</taxon>
        <taxon>Embryophyta</taxon>
        <taxon>Tracheophyta</taxon>
        <taxon>Spermatophyta</taxon>
        <taxon>Magnoliopsida</taxon>
        <taxon>eudicotyledons</taxon>
        <taxon>Gunneridae</taxon>
        <taxon>Pentapetalae</taxon>
        <taxon>asterids</taxon>
        <taxon>lamiids</taxon>
        <taxon>Lamiales</taxon>
        <taxon>Pedaliaceae</taxon>
        <taxon>Sesamum</taxon>
    </lineage>
</organism>
<sequence length="83" mass="8950">MRKISGQVLSTKPVSTRFVQQSSFPACALLTNGSSSAVSPCTCSALPSLPQSLSSVPQQSARLVLTSRISPDRKRVKTLMWEK</sequence>
<protein>
    <submittedName>
        <fullName evidence="1">Uncharacterized protein</fullName>
    </submittedName>
</protein>
<reference evidence="1" key="1">
    <citation type="submission" date="2020-06" db="EMBL/GenBank/DDBJ databases">
        <authorList>
            <person name="Li T."/>
            <person name="Hu X."/>
            <person name="Zhang T."/>
            <person name="Song X."/>
            <person name="Zhang H."/>
            <person name="Dai N."/>
            <person name="Sheng W."/>
            <person name="Hou X."/>
            <person name="Wei L."/>
        </authorList>
    </citation>
    <scope>NUCLEOTIDE SEQUENCE</scope>
    <source>
        <strain evidence="1">KEN1</strain>
        <tissue evidence="1">Leaf</tissue>
    </source>
</reference>
<dbReference type="AlphaFoldDB" id="A0AAW2X0A2"/>
<dbReference type="EMBL" id="JACGWN010000006">
    <property type="protein sequence ID" value="KAL0446654.1"/>
    <property type="molecule type" value="Genomic_DNA"/>
</dbReference>
<name>A0AAW2X0A2_9LAMI</name>